<evidence type="ECO:0000259" key="5">
    <source>
        <dbReference type="SMART" id="SM00482"/>
    </source>
</evidence>
<dbReference type="GO" id="GO:0003887">
    <property type="term" value="F:DNA-directed DNA polymerase activity"/>
    <property type="evidence" value="ECO:0007669"/>
    <property type="project" value="UniProtKB-KW"/>
</dbReference>
<evidence type="ECO:0000313" key="6">
    <source>
        <dbReference type="EMBL" id="CEQ03478.1"/>
    </source>
</evidence>
<dbReference type="GO" id="GO:0006302">
    <property type="term" value="P:double-strand break repair"/>
    <property type="evidence" value="ECO:0007669"/>
    <property type="project" value="TreeGrafter"/>
</dbReference>
<keyword evidence="6" id="KW-0808">Transferase</keyword>
<dbReference type="Pfam" id="PF00476">
    <property type="entry name" value="DNA_pol_A"/>
    <property type="match status" value="1"/>
</dbReference>
<dbReference type="InterPro" id="IPR036397">
    <property type="entry name" value="RNaseH_sf"/>
</dbReference>
<feature type="domain" description="DNA-directed DNA polymerase family A palm" evidence="5">
    <location>
        <begin position="393"/>
        <end position="640"/>
    </location>
</feature>
<comment type="similarity">
    <text evidence="1">Belongs to the DNA polymerase type-A family.</text>
</comment>
<dbReference type="RefSeq" id="WP_055341796.1">
    <property type="nucleotide sequence ID" value="NZ_CEKZ01000003.1"/>
</dbReference>
<dbReference type="Gene3D" id="1.10.150.20">
    <property type="entry name" value="5' to 3' exonuclease, C-terminal subdomain"/>
    <property type="match status" value="1"/>
</dbReference>
<sequence>MKTISIDIETYSNIDLTKSGVYKYIEGDFEILLIAYSYDDEEVKIIDLKNGDKIPPQFKKDLFDENIIKTAFNANFERICLSKYFNKKLSPKMFRCTQVHALYLGLPHGLDKVAKTLRLKEEKLEEGKSLIRFFMKKENIDLINSKEDSKEKLEVIKKYEAFKKYCINDVVVERSIRKFLEKVKIPKIEQKLWELDQEINDRGVLIDKKLLENACTCDEKFKEDLMKKLKSITKVDNPKSNNQIKSYLKTMGIEVSSLNKESVENLLKSEEVLNHKKYEEIKEVLNLRSRLNKTSTKKYEAMKRCICSDNRIRGLFQFYGANRTGRWAGRLVQVQNLPQNKLENLEEVRSIIINNYGNKLPSRDKYKKYTNKENYYNQNKSIKANEDISSILSQLIRTTFIPKKNHRFIIADFSAIEARITSYIANEIWRLDVFNTHGKIYEASAAKMFKVDINEITKESELRQKGKIAELALGYQGGVGALVTMGAYNMNLCEGDLIEIVKAFRSSNTNIVSLWKKAEKAFIKAVKDKTVVYIDKNISFIYEGNILFIKLPSGRRLSYIRPRVDFNNAFNKYIITYEGVDSISKKQTRLTTYGGKLVENIVQAIARDVLGYAMLNLKDRGFNIVMHVHDEIVVEVENNISSVEEVCEIICEENPYLKDLKLKADGFESRYYKK</sequence>
<dbReference type="Proteomes" id="UP000049127">
    <property type="component" value="Unassembled WGS sequence"/>
</dbReference>
<dbReference type="SUPFAM" id="SSF53098">
    <property type="entry name" value="Ribonuclease H-like"/>
    <property type="match status" value="1"/>
</dbReference>
<evidence type="ECO:0000256" key="4">
    <source>
        <dbReference type="ARBA" id="ARBA00049244"/>
    </source>
</evidence>
<dbReference type="EC" id="2.7.7.7" evidence="2"/>
<reference evidence="7" key="1">
    <citation type="submission" date="2015-01" db="EMBL/GenBank/DDBJ databases">
        <authorList>
            <person name="Aslett M.A."/>
            <person name="De Silva N."/>
        </authorList>
    </citation>
    <scope>NUCLEOTIDE SEQUENCE [LARGE SCALE GENOMIC DNA]</scope>
    <source>
        <strain evidence="7">R28058</strain>
    </source>
</reference>
<dbReference type="Gene3D" id="3.30.70.370">
    <property type="match status" value="1"/>
</dbReference>
<keyword evidence="3" id="KW-0235">DNA replication</keyword>
<dbReference type="SMART" id="SM00482">
    <property type="entry name" value="POLAc"/>
    <property type="match status" value="1"/>
</dbReference>
<dbReference type="GO" id="GO:0003677">
    <property type="term" value="F:DNA binding"/>
    <property type="evidence" value="ECO:0007669"/>
    <property type="project" value="InterPro"/>
</dbReference>
<dbReference type="PANTHER" id="PTHR10133:SF27">
    <property type="entry name" value="DNA POLYMERASE NU"/>
    <property type="match status" value="1"/>
</dbReference>
<name>A0A0C7R2Q0_PARSO</name>
<evidence type="ECO:0000256" key="2">
    <source>
        <dbReference type="ARBA" id="ARBA00012417"/>
    </source>
</evidence>
<dbReference type="AlphaFoldDB" id="A0A0C7R2Q0"/>
<keyword evidence="6" id="KW-0239">DNA-directed DNA polymerase</keyword>
<keyword evidence="6" id="KW-0548">Nucleotidyltransferase</keyword>
<dbReference type="PANTHER" id="PTHR10133">
    <property type="entry name" value="DNA POLYMERASE I"/>
    <property type="match status" value="1"/>
</dbReference>
<accession>A0A0C7R2Q0</accession>
<gene>
    <name evidence="6" type="ORF">R28058_12111</name>
</gene>
<dbReference type="InterPro" id="IPR002298">
    <property type="entry name" value="DNA_polymerase_A"/>
</dbReference>
<dbReference type="OrthoDB" id="9764911at2"/>
<proteinExistence type="inferred from homology"/>
<protein>
    <recommendedName>
        <fullName evidence="2">DNA-directed DNA polymerase</fullName>
        <ecNumber evidence="2">2.7.7.7</ecNumber>
    </recommendedName>
</protein>
<dbReference type="InterPro" id="IPR001098">
    <property type="entry name" value="DNA-dir_DNA_pol_A_palm_dom"/>
</dbReference>
<evidence type="ECO:0000256" key="1">
    <source>
        <dbReference type="ARBA" id="ARBA00007705"/>
    </source>
</evidence>
<comment type="catalytic activity">
    <reaction evidence="4">
        <text>DNA(n) + a 2'-deoxyribonucleoside 5'-triphosphate = DNA(n+1) + diphosphate</text>
        <dbReference type="Rhea" id="RHEA:22508"/>
        <dbReference type="Rhea" id="RHEA-COMP:17339"/>
        <dbReference type="Rhea" id="RHEA-COMP:17340"/>
        <dbReference type="ChEBI" id="CHEBI:33019"/>
        <dbReference type="ChEBI" id="CHEBI:61560"/>
        <dbReference type="ChEBI" id="CHEBI:173112"/>
        <dbReference type="EC" id="2.7.7.7"/>
    </reaction>
</comment>
<dbReference type="GO" id="GO:0006261">
    <property type="term" value="P:DNA-templated DNA replication"/>
    <property type="evidence" value="ECO:0007669"/>
    <property type="project" value="InterPro"/>
</dbReference>
<evidence type="ECO:0000313" key="7">
    <source>
        <dbReference type="Proteomes" id="UP000049127"/>
    </source>
</evidence>
<evidence type="ECO:0000256" key="3">
    <source>
        <dbReference type="ARBA" id="ARBA00022705"/>
    </source>
</evidence>
<organism evidence="6 7">
    <name type="scientific">Paraclostridium sordellii</name>
    <name type="common">Clostridium sordellii</name>
    <dbReference type="NCBI Taxonomy" id="1505"/>
    <lineage>
        <taxon>Bacteria</taxon>
        <taxon>Bacillati</taxon>
        <taxon>Bacillota</taxon>
        <taxon>Clostridia</taxon>
        <taxon>Peptostreptococcales</taxon>
        <taxon>Peptostreptococcaceae</taxon>
        <taxon>Paraclostridium</taxon>
    </lineage>
</organism>
<dbReference type="EMBL" id="CEKZ01000003">
    <property type="protein sequence ID" value="CEQ03478.1"/>
    <property type="molecule type" value="Genomic_DNA"/>
</dbReference>
<dbReference type="InterPro" id="IPR043502">
    <property type="entry name" value="DNA/RNA_pol_sf"/>
</dbReference>
<dbReference type="Gene3D" id="3.30.420.10">
    <property type="entry name" value="Ribonuclease H-like superfamily/Ribonuclease H"/>
    <property type="match status" value="1"/>
</dbReference>
<dbReference type="SUPFAM" id="SSF56672">
    <property type="entry name" value="DNA/RNA polymerases"/>
    <property type="match status" value="1"/>
</dbReference>
<dbReference type="InterPro" id="IPR012337">
    <property type="entry name" value="RNaseH-like_sf"/>
</dbReference>